<dbReference type="EMBL" id="AZFF01000003">
    <property type="protein sequence ID" value="KRL56615.1"/>
    <property type="molecule type" value="Genomic_DNA"/>
</dbReference>
<proteinExistence type="predicted"/>
<evidence type="ECO:0000256" key="1">
    <source>
        <dbReference type="SAM" id="MobiDB-lite"/>
    </source>
</evidence>
<organism evidence="2 3">
    <name type="scientific">Furfurilactobacillus rossiae DSM 15814</name>
    <dbReference type="NCBI Taxonomy" id="1114972"/>
    <lineage>
        <taxon>Bacteria</taxon>
        <taxon>Bacillati</taxon>
        <taxon>Bacillota</taxon>
        <taxon>Bacilli</taxon>
        <taxon>Lactobacillales</taxon>
        <taxon>Lactobacillaceae</taxon>
        <taxon>Furfurilactobacillus</taxon>
    </lineage>
</organism>
<evidence type="ECO:0000313" key="2">
    <source>
        <dbReference type="EMBL" id="KRL56615.1"/>
    </source>
</evidence>
<accession>A0A0R1RIN8</accession>
<dbReference type="AlphaFoldDB" id="A0A0R1RIN8"/>
<dbReference type="Proteomes" id="UP000051999">
    <property type="component" value="Unassembled WGS sequence"/>
</dbReference>
<feature type="compositionally biased region" description="Basic residues" evidence="1">
    <location>
        <begin position="48"/>
        <end position="58"/>
    </location>
</feature>
<comment type="caution">
    <text evidence="2">The sequence shown here is derived from an EMBL/GenBank/DDBJ whole genome shotgun (WGS) entry which is preliminary data.</text>
</comment>
<evidence type="ECO:0000313" key="3">
    <source>
        <dbReference type="Proteomes" id="UP000051999"/>
    </source>
</evidence>
<keyword evidence="3" id="KW-1185">Reference proteome</keyword>
<reference evidence="2 3" key="1">
    <citation type="journal article" date="2015" name="Genome Announc.">
        <title>Expanding the biotechnology potential of lactobacilli through comparative genomics of 213 strains and associated genera.</title>
        <authorList>
            <person name="Sun Z."/>
            <person name="Harris H.M."/>
            <person name="McCann A."/>
            <person name="Guo C."/>
            <person name="Argimon S."/>
            <person name="Zhang W."/>
            <person name="Yang X."/>
            <person name="Jeffery I.B."/>
            <person name="Cooney J.C."/>
            <person name="Kagawa T.F."/>
            <person name="Liu W."/>
            <person name="Song Y."/>
            <person name="Salvetti E."/>
            <person name="Wrobel A."/>
            <person name="Rasinkangas P."/>
            <person name="Parkhill J."/>
            <person name="Rea M.C."/>
            <person name="O'Sullivan O."/>
            <person name="Ritari J."/>
            <person name="Douillard F.P."/>
            <person name="Paul Ross R."/>
            <person name="Yang R."/>
            <person name="Briner A.E."/>
            <person name="Felis G.E."/>
            <person name="de Vos W.M."/>
            <person name="Barrangou R."/>
            <person name="Klaenhammer T.R."/>
            <person name="Caufield P.W."/>
            <person name="Cui Y."/>
            <person name="Zhang H."/>
            <person name="O'Toole P.W."/>
        </authorList>
    </citation>
    <scope>NUCLEOTIDE SEQUENCE [LARGE SCALE GENOMIC DNA]</scope>
    <source>
        <strain evidence="2 3">DSM 15814</strain>
    </source>
</reference>
<feature type="region of interest" description="Disordered" evidence="1">
    <location>
        <begin position="36"/>
        <end position="65"/>
    </location>
</feature>
<sequence>MLRRLSKKPISITDVFFDDATLATIFEGLDLIIQESKRKRGHENEQKARKKRSHGRHVGGREEDF</sequence>
<name>A0A0R1RIN8_9LACO</name>
<gene>
    <name evidence="2" type="ORF">FD35_GL001709</name>
</gene>
<protein>
    <submittedName>
        <fullName evidence="2">Uncharacterized protein</fullName>
    </submittedName>
</protein>